<keyword evidence="1" id="KW-0812">Transmembrane</keyword>
<keyword evidence="1" id="KW-1133">Transmembrane helix</keyword>
<feature type="transmembrane region" description="Helical" evidence="1">
    <location>
        <begin position="68"/>
        <end position="84"/>
    </location>
</feature>
<gene>
    <name evidence="2" type="ORF">BGE01nite_44920</name>
</gene>
<comment type="caution">
    <text evidence="2">The sequence shown here is derived from an EMBL/GenBank/DDBJ whole genome shotgun (WGS) entry which is preliminary data.</text>
</comment>
<dbReference type="RefSeq" id="WP_146853869.1">
    <property type="nucleotide sequence ID" value="NZ_BKAG01000044.1"/>
</dbReference>
<dbReference type="Proteomes" id="UP000321577">
    <property type="component" value="Unassembled WGS sequence"/>
</dbReference>
<name>A0A512MFS6_9BACT</name>
<sequence length="85" mass="9339">MKLVQLIALVQIFHLTQKGLMCAAIYGGVSLLFAWVRTENVLAALIWGAVSFTAASIYFWALDKLDSGVLWWLLLVIGGFVVALL</sequence>
<proteinExistence type="predicted"/>
<feature type="transmembrane region" description="Helical" evidence="1">
    <location>
        <begin position="20"/>
        <end position="36"/>
    </location>
</feature>
<evidence type="ECO:0000313" key="2">
    <source>
        <dbReference type="EMBL" id="GEP45201.1"/>
    </source>
</evidence>
<reference evidence="2 3" key="1">
    <citation type="submission" date="2019-07" db="EMBL/GenBank/DDBJ databases">
        <title>Whole genome shotgun sequence of Brevifollis gellanilyticus NBRC 108608.</title>
        <authorList>
            <person name="Hosoyama A."/>
            <person name="Uohara A."/>
            <person name="Ohji S."/>
            <person name="Ichikawa N."/>
        </authorList>
    </citation>
    <scope>NUCLEOTIDE SEQUENCE [LARGE SCALE GENOMIC DNA]</scope>
    <source>
        <strain evidence="2 3">NBRC 108608</strain>
    </source>
</reference>
<organism evidence="2 3">
    <name type="scientific">Brevifollis gellanilyticus</name>
    <dbReference type="NCBI Taxonomy" id="748831"/>
    <lineage>
        <taxon>Bacteria</taxon>
        <taxon>Pseudomonadati</taxon>
        <taxon>Verrucomicrobiota</taxon>
        <taxon>Verrucomicrobiia</taxon>
        <taxon>Verrucomicrobiales</taxon>
        <taxon>Verrucomicrobiaceae</taxon>
    </lineage>
</organism>
<keyword evidence="3" id="KW-1185">Reference proteome</keyword>
<dbReference type="AlphaFoldDB" id="A0A512MFS6"/>
<evidence type="ECO:0000313" key="3">
    <source>
        <dbReference type="Proteomes" id="UP000321577"/>
    </source>
</evidence>
<feature type="transmembrane region" description="Helical" evidence="1">
    <location>
        <begin position="42"/>
        <end position="61"/>
    </location>
</feature>
<accession>A0A512MFS6</accession>
<protein>
    <submittedName>
        <fullName evidence="2">Uncharacterized protein</fullName>
    </submittedName>
</protein>
<dbReference type="EMBL" id="BKAG01000044">
    <property type="protein sequence ID" value="GEP45201.1"/>
    <property type="molecule type" value="Genomic_DNA"/>
</dbReference>
<keyword evidence="1" id="KW-0472">Membrane</keyword>
<evidence type="ECO:0000256" key="1">
    <source>
        <dbReference type="SAM" id="Phobius"/>
    </source>
</evidence>